<sequence>MFIFFPQGGFESFRKALSSKGIFGGSGPQVPREKRKSIATAPTTRGTITPRERNGVRMEPLRLEEPSAREKGVV</sequence>
<reference evidence="2 3" key="1">
    <citation type="journal article" date="2022" name="Nat. Ecol. Evol.">
        <title>A masculinizing supergene underlies an exaggerated male reproductive morph in a spider.</title>
        <authorList>
            <person name="Hendrickx F."/>
            <person name="De Corte Z."/>
            <person name="Sonet G."/>
            <person name="Van Belleghem S.M."/>
            <person name="Kostlbacher S."/>
            <person name="Vangestel C."/>
        </authorList>
    </citation>
    <scope>NUCLEOTIDE SEQUENCE [LARGE SCALE GENOMIC DNA]</scope>
    <source>
        <strain evidence="2">W744_W776</strain>
    </source>
</reference>
<comment type="caution">
    <text evidence="2">The sequence shown here is derived from an EMBL/GenBank/DDBJ whole genome shotgun (WGS) entry which is preliminary data.</text>
</comment>
<feature type="compositionally biased region" description="Basic and acidic residues" evidence="1">
    <location>
        <begin position="50"/>
        <end position="74"/>
    </location>
</feature>
<evidence type="ECO:0000313" key="2">
    <source>
        <dbReference type="EMBL" id="KAG8194928.1"/>
    </source>
</evidence>
<name>A0AAV6VH00_9ARAC</name>
<accession>A0AAV6VH00</accession>
<organism evidence="2 3">
    <name type="scientific">Oedothorax gibbosus</name>
    <dbReference type="NCBI Taxonomy" id="931172"/>
    <lineage>
        <taxon>Eukaryota</taxon>
        <taxon>Metazoa</taxon>
        <taxon>Ecdysozoa</taxon>
        <taxon>Arthropoda</taxon>
        <taxon>Chelicerata</taxon>
        <taxon>Arachnida</taxon>
        <taxon>Araneae</taxon>
        <taxon>Araneomorphae</taxon>
        <taxon>Entelegynae</taxon>
        <taxon>Araneoidea</taxon>
        <taxon>Linyphiidae</taxon>
        <taxon>Erigoninae</taxon>
        <taxon>Oedothorax</taxon>
    </lineage>
</organism>
<dbReference type="AlphaFoldDB" id="A0AAV6VH00"/>
<gene>
    <name evidence="2" type="ORF">JTE90_021389</name>
</gene>
<evidence type="ECO:0000256" key="1">
    <source>
        <dbReference type="SAM" id="MobiDB-lite"/>
    </source>
</evidence>
<dbReference type="EMBL" id="JAFNEN010000096">
    <property type="protein sequence ID" value="KAG8194928.1"/>
    <property type="molecule type" value="Genomic_DNA"/>
</dbReference>
<protein>
    <submittedName>
        <fullName evidence="2">Uncharacterized protein</fullName>
    </submittedName>
</protein>
<keyword evidence="3" id="KW-1185">Reference proteome</keyword>
<evidence type="ECO:0000313" key="3">
    <source>
        <dbReference type="Proteomes" id="UP000827092"/>
    </source>
</evidence>
<dbReference type="Proteomes" id="UP000827092">
    <property type="component" value="Unassembled WGS sequence"/>
</dbReference>
<feature type="region of interest" description="Disordered" evidence="1">
    <location>
        <begin position="24"/>
        <end position="74"/>
    </location>
</feature>
<proteinExistence type="predicted"/>